<evidence type="ECO:0000313" key="3">
    <source>
        <dbReference type="Proteomes" id="UP001159363"/>
    </source>
</evidence>
<dbReference type="Proteomes" id="UP001159363">
    <property type="component" value="Chromosome X"/>
</dbReference>
<gene>
    <name evidence="2" type="ORF">PR048_011344</name>
</gene>
<dbReference type="InterPro" id="IPR052160">
    <property type="entry name" value="Gypsy_RT_Integrase-like"/>
</dbReference>
<feature type="domain" description="Integrase zinc-binding" evidence="1">
    <location>
        <begin position="29"/>
        <end position="63"/>
    </location>
</feature>
<dbReference type="EMBL" id="JARBHB010000004">
    <property type="protein sequence ID" value="KAJ8885148.1"/>
    <property type="molecule type" value="Genomic_DNA"/>
</dbReference>
<protein>
    <recommendedName>
        <fullName evidence="1">Integrase zinc-binding domain-containing protein</fullName>
    </recommendedName>
</protein>
<dbReference type="PANTHER" id="PTHR47266">
    <property type="entry name" value="ENDONUCLEASE-RELATED"/>
    <property type="match status" value="1"/>
</dbReference>
<keyword evidence="3" id="KW-1185">Reference proteome</keyword>
<dbReference type="Gene3D" id="1.10.340.70">
    <property type="match status" value="1"/>
</dbReference>
<accession>A0ABQ9HLA6</accession>
<dbReference type="InterPro" id="IPR041588">
    <property type="entry name" value="Integrase_H2C2"/>
</dbReference>
<name>A0ABQ9HLA6_9NEOP</name>
<dbReference type="Pfam" id="PF17921">
    <property type="entry name" value="Integrase_H2C2"/>
    <property type="match status" value="1"/>
</dbReference>
<proteinExistence type="predicted"/>
<comment type="caution">
    <text evidence="2">The sequence shown here is derived from an EMBL/GenBank/DDBJ whole genome shotgun (WGS) entry which is preliminary data.</text>
</comment>
<reference evidence="2 3" key="1">
    <citation type="submission" date="2023-02" db="EMBL/GenBank/DDBJ databases">
        <title>LHISI_Scaffold_Assembly.</title>
        <authorList>
            <person name="Stuart O.P."/>
            <person name="Cleave R."/>
            <person name="Magrath M.J.L."/>
            <person name="Mikheyev A.S."/>
        </authorList>
    </citation>
    <scope>NUCLEOTIDE SEQUENCE [LARGE SCALE GENOMIC DNA]</scope>
    <source>
        <strain evidence="2">Daus_M_001</strain>
        <tissue evidence="2">Leg muscle</tissue>
    </source>
</reference>
<feature type="non-terminal residue" evidence="2">
    <location>
        <position position="255"/>
    </location>
</feature>
<evidence type="ECO:0000313" key="2">
    <source>
        <dbReference type="EMBL" id="KAJ8885148.1"/>
    </source>
</evidence>
<evidence type="ECO:0000259" key="1">
    <source>
        <dbReference type="Pfam" id="PF17921"/>
    </source>
</evidence>
<sequence length="255" mass="29150">MKQHTPARERQLSFVPKYYVPEILTAHYDTLLEKIKIAFYWDAMNRDIKEYVKNCPTCQKIKVHNQKWIGLNAKGPLPTSAHGKKYMLVMTEFATQYAVAHKETPNYVDNPACNGLTEQVNKLLAQHLTPCASDDPKYSDETVILHDVPGGLWALLQVLSLAKVASTEPLYRTHHGVYFSQLTPQIHCEETVPLLFMLLLQEPRTPDNVDKWFHSACAIFIAIDMLTQVTRAVADERSQLQGMYLISKYITETNE</sequence>
<organism evidence="2 3">
    <name type="scientific">Dryococelus australis</name>
    <dbReference type="NCBI Taxonomy" id="614101"/>
    <lineage>
        <taxon>Eukaryota</taxon>
        <taxon>Metazoa</taxon>
        <taxon>Ecdysozoa</taxon>
        <taxon>Arthropoda</taxon>
        <taxon>Hexapoda</taxon>
        <taxon>Insecta</taxon>
        <taxon>Pterygota</taxon>
        <taxon>Neoptera</taxon>
        <taxon>Polyneoptera</taxon>
        <taxon>Phasmatodea</taxon>
        <taxon>Verophasmatodea</taxon>
        <taxon>Anareolatae</taxon>
        <taxon>Phasmatidae</taxon>
        <taxon>Eurycanthinae</taxon>
        <taxon>Dryococelus</taxon>
    </lineage>
</organism>